<dbReference type="PROSITE" id="PS01127">
    <property type="entry name" value="EF_TS_2"/>
    <property type="match status" value="1"/>
</dbReference>
<keyword evidence="6" id="KW-0496">Mitochondrion</keyword>
<reference evidence="8" key="1">
    <citation type="journal article" date="2017" name="J. Phycol.">
        <title>Analysis of chloroplast genomes and a supermatrix inform reclassification of the Rhodomelaceae (Rhodophyta).</title>
        <authorList>
            <person name="Diaz-Tapia P."/>
            <person name="Maggs C.A."/>
            <person name="West J.A."/>
            <person name="Verbruggen H."/>
        </authorList>
    </citation>
    <scope>NUCLEOTIDE SEQUENCE</scope>
    <source>
        <strain evidence="8">PD0001</strain>
    </source>
</reference>
<organism evidence="8">
    <name type="scientific">Polysiphonia sertularioides</name>
    <dbReference type="NCBI Taxonomy" id="945028"/>
    <lineage>
        <taxon>Eukaryota</taxon>
        <taxon>Rhodophyta</taxon>
        <taxon>Florideophyceae</taxon>
        <taxon>Rhodymeniophycidae</taxon>
        <taxon>Ceramiales</taxon>
        <taxon>Rhodomelaceae</taxon>
        <taxon>Polysiphonioideae</taxon>
        <taxon>Polysiphonia</taxon>
    </lineage>
</organism>
<dbReference type="InterPro" id="IPR001816">
    <property type="entry name" value="Transl_elong_EFTs/EF1B"/>
</dbReference>
<accession>A0A1Z1MGT3</accession>
<comment type="similarity">
    <text evidence="1 5">Belongs to the EF-Ts family.</text>
</comment>
<keyword evidence="3 5" id="KW-0648">Protein biosynthesis</keyword>
<dbReference type="NCBIfam" id="TIGR00116">
    <property type="entry name" value="tsf"/>
    <property type="match status" value="1"/>
</dbReference>
<evidence type="ECO:0000256" key="5">
    <source>
        <dbReference type="HAMAP-Rule" id="MF_00050"/>
    </source>
</evidence>
<dbReference type="CDD" id="cd14275">
    <property type="entry name" value="UBA_EF-Ts"/>
    <property type="match status" value="1"/>
</dbReference>
<dbReference type="PANTHER" id="PTHR11741:SF10">
    <property type="entry name" value="POLYPROTEIN OF EF-TS, CHLOROPLASTIC"/>
    <property type="match status" value="1"/>
</dbReference>
<dbReference type="GO" id="GO:0005739">
    <property type="term" value="C:mitochondrion"/>
    <property type="evidence" value="ECO:0007669"/>
    <property type="project" value="UniProtKB-SubCell"/>
</dbReference>
<evidence type="ECO:0000259" key="7">
    <source>
        <dbReference type="Pfam" id="PF00889"/>
    </source>
</evidence>
<protein>
    <recommendedName>
        <fullName evidence="5 6">Multifunctional fusion protein</fullName>
    </recommendedName>
    <domain>
        <recommendedName>
            <fullName evidence="5">Elongation factor Ts, chloroplastic</fullName>
            <shortName evidence="5">EF-Ts</shortName>
        </recommendedName>
    </domain>
    <domain>
        <recommendedName>
            <fullName evidence="6">Elongation factor Ts, mitochondrial</fullName>
            <shortName evidence="6">EF-TsMt</shortName>
        </recommendedName>
    </domain>
</protein>
<dbReference type="InterPro" id="IPR036402">
    <property type="entry name" value="EF-Ts_dimer_sf"/>
</dbReference>
<dbReference type="Pfam" id="PF00889">
    <property type="entry name" value="EF_TS"/>
    <property type="match status" value="1"/>
</dbReference>
<dbReference type="Gene3D" id="1.10.8.10">
    <property type="entry name" value="DNA helicase RuvA subunit, C-terminal domain"/>
    <property type="match status" value="1"/>
</dbReference>
<dbReference type="HAMAP" id="MF_00050">
    <property type="entry name" value="EF_Ts"/>
    <property type="match status" value="1"/>
</dbReference>
<comment type="subcellular location">
    <subcellularLocation>
        <location evidence="6">Mitochondrion</location>
    </subcellularLocation>
    <subcellularLocation>
        <location evidence="5">Plastid</location>
        <location evidence="5">Chloroplast</location>
    </subcellularLocation>
</comment>
<evidence type="ECO:0000256" key="4">
    <source>
        <dbReference type="ARBA" id="ARBA00025453"/>
    </source>
</evidence>
<dbReference type="Gene3D" id="3.30.479.20">
    <property type="entry name" value="Elongation factor Ts, dimerisation domain"/>
    <property type="match status" value="1"/>
</dbReference>
<dbReference type="GO" id="GO:0003746">
    <property type="term" value="F:translation elongation factor activity"/>
    <property type="evidence" value="ECO:0007669"/>
    <property type="project" value="UniProtKB-UniRule"/>
</dbReference>
<evidence type="ECO:0000256" key="6">
    <source>
        <dbReference type="HAMAP-Rule" id="MF_03135"/>
    </source>
</evidence>
<dbReference type="GO" id="GO:0009507">
    <property type="term" value="C:chloroplast"/>
    <property type="evidence" value="ECO:0007669"/>
    <property type="project" value="UniProtKB-SubCell"/>
</dbReference>
<keyword evidence="8" id="KW-0150">Chloroplast</keyword>
<name>A0A1Z1MGT3_9FLOR</name>
<dbReference type="SUPFAM" id="SSF46934">
    <property type="entry name" value="UBA-like"/>
    <property type="match status" value="1"/>
</dbReference>
<dbReference type="Gene3D" id="1.10.286.20">
    <property type="match status" value="1"/>
</dbReference>
<proteinExistence type="inferred from homology"/>
<dbReference type="FunFam" id="1.10.8.10:FF:000001">
    <property type="entry name" value="Elongation factor Ts"/>
    <property type="match status" value="1"/>
</dbReference>
<dbReference type="SUPFAM" id="SSF54713">
    <property type="entry name" value="Elongation factor Ts (EF-Ts), dimerisation domain"/>
    <property type="match status" value="1"/>
</dbReference>
<geneLocation type="chloroplast" evidence="8"/>
<evidence type="ECO:0000256" key="1">
    <source>
        <dbReference type="ARBA" id="ARBA00005532"/>
    </source>
</evidence>
<dbReference type="InterPro" id="IPR009060">
    <property type="entry name" value="UBA-like_sf"/>
</dbReference>
<dbReference type="PROSITE" id="PS01126">
    <property type="entry name" value="EF_TS_1"/>
    <property type="match status" value="1"/>
</dbReference>
<keyword evidence="8" id="KW-0934">Plastid</keyword>
<dbReference type="InterPro" id="IPR014039">
    <property type="entry name" value="Transl_elong_EFTs/EF1B_dimer"/>
</dbReference>
<dbReference type="AlphaFoldDB" id="A0A1Z1MGT3"/>
<evidence type="ECO:0000256" key="3">
    <source>
        <dbReference type="ARBA" id="ARBA00022917"/>
    </source>
</evidence>
<sequence>MLKKISSQNIKELRNKTGAGMTDCKKALEASGGDIEIAVENLRKKGLATADKKLGRIAAEGLVESYIHSGSRIGVLLEINCETDFVARQPTFQQLAKDIAMQIAACQSVRYVSKSDIPDKIKLYENKLELQKEDLLNKPDDIKTKIAQGRVDKRLNELSLVDQAFIKDSNITIEDLIKQHISLLGENIKVRRFQRFLLGEGLESKNNDFAQEVSNMIKNNY</sequence>
<dbReference type="GO" id="GO:0070125">
    <property type="term" value="P:mitochondrial translational elongation"/>
    <property type="evidence" value="ECO:0007669"/>
    <property type="project" value="TreeGrafter"/>
</dbReference>
<dbReference type="EMBL" id="MF101435">
    <property type="protein sequence ID" value="ARW64971.1"/>
    <property type="molecule type" value="Genomic_DNA"/>
</dbReference>
<evidence type="ECO:0000256" key="2">
    <source>
        <dbReference type="ARBA" id="ARBA00022768"/>
    </source>
</evidence>
<comment type="function">
    <text evidence="4 5">Associates with the EF-Tu.GDP complex and induces the exchange of GDP to GTP. It remains bound to the aminoacyl-tRNA.EF-Tu.GTP complex up to the GTP hydrolysis stage on the ribosome.</text>
</comment>
<dbReference type="PANTHER" id="PTHR11741">
    <property type="entry name" value="ELONGATION FACTOR TS"/>
    <property type="match status" value="1"/>
</dbReference>
<keyword evidence="2 5" id="KW-0251">Elongation factor</keyword>
<dbReference type="InterPro" id="IPR018101">
    <property type="entry name" value="Transl_elong_Ts_CS"/>
</dbReference>
<evidence type="ECO:0000313" key="8">
    <source>
        <dbReference type="EMBL" id="ARW64971.1"/>
    </source>
</evidence>
<gene>
    <name evidence="5 8" type="primary">tsf</name>
</gene>
<feature type="domain" description="Translation elongation factor EFTs/EF1B dimerisation" evidence="7">
    <location>
        <begin position="56"/>
        <end position="200"/>
    </location>
</feature>